<evidence type="ECO:0000256" key="1">
    <source>
        <dbReference type="SAM" id="Phobius"/>
    </source>
</evidence>
<keyword evidence="1" id="KW-1133">Transmembrane helix</keyword>
<keyword evidence="1" id="KW-0472">Membrane</keyword>
<dbReference type="OrthoDB" id="7585218at2"/>
<keyword evidence="3" id="KW-1185">Reference proteome</keyword>
<dbReference type="Proteomes" id="UP000033202">
    <property type="component" value="Unassembled WGS sequence"/>
</dbReference>
<dbReference type="STRING" id="1219043.SCH01S_45_01130"/>
<sequence length="67" mass="7267">MFEIAAFTYGVLASFVLASISSNKRANRENPRIVTLFGWGLMAFSLTLSLLLSGWVMYSTIGGGFAL</sequence>
<feature type="transmembrane region" description="Helical" evidence="1">
    <location>
        <begin position="34"/>
        <end position="58"/>
    </location>
</feature>
<feature type="transmembrane region" description="Helical" evidence="1">
    <location>
        <begin position="6"/>
        <end position="22"/>
    </location>
</feature>
<protein>
    <submittedName>
        <fullName evidence="2">Uncharacterized protein</fullName>
    </submittedName>
</protein>
<keyword evidence="1" id="KW-0812">Transmembrane</keyword>
<comment type="caution">
    <text evidence="2">The sequence shown here is derived from an EMBL/GenBank/DDBJ whole genome shotgun (WGS) entry which is preliminary data.</text>
</comment>
<dbReference type="RefSeq" id="WP_046349055.1">
    <property type="nucleotide sequence ID" value="NZ_BBWU01000045.1"/>
</dbReference>
<reference evidence="2 3" key="1">
    <citation type="submission" date="2015-04" db="EMBL/GenBank/DDBJ databases">
        <title>Whole genome shotgun sequence of Sphingomonas changbaiensis NBRC 104936.</title>
        <authorList>
            <person name="Katano-Makiyama Y."/>
            <person name="Hosoyama A."/>
            <person name="Hashimoto M."/>
            <person name="Noguchi M."/>
            <person name="Tsuchikane K."/>
            <person name="Ohji S."/>
            <person name="Yamazoe A."/>
            <person name="Ichikawa N."/>
            <person name="Kimura A."/>
            <person name="Fujita N."/>
        </authorList>
    </citation>
    <scope>NUCLEOTIDE SEQUENCE [LARGE SCALE GENOMIC DNA]</scope>
    <source>
        <strain evidence="2 3">NBRC 104936</strain>
    </source>
</reference>
<evidence type="ECO:0000313" key="3">
    <source>
        <dbReference type="Proteomes" id="UP000033202"/>
    </source>
</evidence>
<name>A0A0E9MT05_9SPHN</name>
<dbReference type="EMBL" id="BBWU01000045">
    <property type="protein sequence ID" value="GAO40270.1"/>
    <property type="molecule type" value="Genomic_DNA"/>
</dbReference>
<evidence type="ECO:0000313" key="2">
    <source>
        <dbReference type="EMBL" id="GAO40270.1"/>
    </source>
</evidence>
<organism evidence="2 3">
    <name type="scientific">Sphingomonas changbaiensis NBRC 104936</name>
    <dbReference type="NCBI Taxonomy" id="1219043"/>
    <lineage>
        <taxon>Bacteria</taxon>
        <taxon>Pseudomonadati</taxon>
        <taxon>Pseudomonadota</taxon>
        <taxon>Alphaproteobacteria</taxon>
        <taxon>Sphingomonadales</taxon>
        <taxon>Sphingomonadaceae</taxon>
        <taxon>Sphingomonas</taxon>
    </lineage>
</organism>
<dbReference type="AlphaFoldDB" id="A0A0E9MT05"/>
<gene>
    <name evidence="2" type="ORF">SCH01S_45_01130</name>
</gene>
<accession>A0A0E9MT05</accession>
<proteinExistence type="predicted"/>